<feature type="compositionally biased region" description="Basic and acidic residues" evidence="2">
    <location>
        <begin position="825"/>
        <end position="834"/>
    </location>
</feature>
<proteinExistence type="predicted"/>
<dbReference type="InterPro" id="IPR008936">
    <property type="entry name" value="Rho_GTPase_activation_prot"/>
</dbReference>
<dbReference type="SUPFAM" id="SSF48350">
    <property type="entry name" value="GTPase activation domain, GAP"/>
    <property type="match status" value="1"/>
</dbReference>
<dbReference type="Proteomes" id="UP000504631">
    <property type="component" value="Unplaced"/>
</dbReference>
<dbReference type="AlphaFoldDB" id="A0A6J3KMW0"/>
<protein>
    <submittedName>
        <fullName evidence="6">Uncharacterized protein LOC117235528 isoform X1</fullName>
    </submittedName>
</protein>
<dbReference type="InterPro" id="IPR047887">
    <property type="entry name" value="ARHGAP20_PH"/>
</dbReference>
<sequence>MEFGGYKGTGPRVRVRRRAELGRRLTRRLSLVAKMPAAILSKANPPEPRPVEITAIAPDKTHLTLPGASPGAISSVVAPVLLKYRVCRPRLLLAGSRAEIDPAADVALLHGEVLLIEDSARQYDPIGDTDRRYRATEKLLHAEEEYHEALCSAKELYARPLARNYPEFHDVIFQPLADLSVVTSEHCQRIRTALENWDGGTFKSGDLFPGSFWNSYWEYLESYGEARRILDELRASEDPLLHFLSLRQAAARHSPSSLLLLPVQRLAEYERYLGQEARNLVENGNGSVGSGAVLQRGQLEGDLHRIQELFPGDNLRLHERDVLTTKMKSLIRKRNGGNPGRLTRVLSQKSLNVSNNSPAPKSPPRTFLLETPVQFTTGVQSQDRHLFLFSDLLLIAKARSGGNFKLKQSVRMSELWLTAGHIEDVAETSKSQETSFVLGWPTTNVVATFMTAAARDLWWGRLTELVREESMKEPPDTNIQVVYHDSDTNTEYCKTIMVGSEMTAAACVNLATRLLDLQGPFQLWARTSADEAPYPLIGHERPFAVKLSNLRHTLSAEEGFDLEHCNKSGHDTCHFILRPVPKSPVKKNKSKITGLLRRSLSLNPSLFGVNLSRLDENGLPKPVLVMLQQLFAKGPFTQGIFRKSANVRIVRELRDQIESTGDPSCLEDAPIIAVAALLKDFLRSLPDPLLTSHLFPLWMDSLDTPNPVQTIKNILDRLPKANYTLLSHLICVLHHVARRSKHNLMCASNLGVCCGPSLLWSPNPSVNQSRAIPTLTEMLIRHCEVLFGEGVTQLFGEERSDSGAEESTDSLHSGGLSLDSLDLTEPPRKDHMSLSRDSGLTLSDCQLFIPESPVGSEDSAANASSSSFDKSLTKEDKSTSKSYIRVYGGWEERMNGYAANNHHTSAVEHNFREEKSGIGYPNPNFQRQDWLRAQLKRTPRTKLDEHDHRKDRFDEKDIYGREYLRQDSMKENMENCKDIYRSSQLDITRDLRTEYERATQQDICTERVSIHNSEQDLSGDTTLTSDRYEFKKERFNEFKKVKSEMYVNRESPVSQNGSYHSGSDLYEFKKVKSEIYVNKETTRTERYESESSIYGNRDRTSEIYDSRERSDLYSFKQAEAIDLYGDEDDEEERTWPDTPPPLPPRLRHLPPVHMNLEDRHKVAGRSRSLPPPPPYRPPPQPRASVTTRHLGYGRSVVDDESYV</sequence>
<dbReference type="KEGG" id="bvk:117235528"/>
<gene>
    <name evidence="6" type="primary">LOC117235528</name>
</gene>
<feature type="region of interest" description="Disordered" evidence="2">
    <location>
        <begin position="853"/>
        <end position="874"/>
    </location>
</feature>
<keyword evidence="5" id="KW-1185">Reference proteome</keyword>
<dbReference type="PROSITE" id="PS50010">
    <property type="entry name" value="DH_2"/>
    <property type="match status" value="1"/>
</dbReference>
<dbReference type="GO" id="GO:0005085">
    <property type="term" value="F:guanyl-nucleotide exchange factor activity"/>
    <property type="evidence" value="ECO:0007669"/>
    <property type="project" value="InterPro"/>
</dbReference>
<evidence type="ECO:0000259" key="4">
    <source>
        <dbReference type="PROSITE" id="PS50238"/>
    </source>
</evidence>
<keyword evidence="1" id="KW-0343">GTPase activation</keyword>
<evidence type="ECO:0000256" key="2">
    <source>
        <dbReference type="SAM" id="MobiDB-lite"/>
    </source>
</evidence>
<feature type="region of interest" description="Disordered" evidence="2">
    <location>
        <begin position="797"/>
        <end position="837"/>
    </location>
</feature>
<evidence type="ECO:0000256" key="1">
    <source>
        <dbReference type="ARBA" id="ARBA00022468"/>
    </source>
</evidence>
<dbReference type="Pfam" id="PF00621">
    <property type="entry name" value="RhoGEF"/>
    <property type="match status" value="1"/>
</dbReference>
<feature type="domain" description="Rho-GAP" evidence="4">
    <location>
        <begin position="609"/>
        <end position="787"/>
    </location>
</feature>
<evidence type="ECO:0000313" key="5">
    <source>
        <dbReference type="Proteomes" id="UP000504631"/>
    </source>
</evidence>
<dbReference type="InterPro" id="IPR000198">
    <property type="entry name" value="RhoGAP_dom"/>
</dbReference>
<dbReference type="Gene3D" id="1.10.555.10">
    <property type="entry name" value="Rho GTPase activation protein"/>
    <property type="match status" value="1"/>
</dbReference>
<dbReference type="GeneID" id="117235528"/>
<dbReference type="SUPFAM" id="SSF48065">
    <property type="entry name" value="DBL homology domain (DH-domain)"/>
    <property type="match status" value="1"/>
</dbReference>
<dbReference type="InterPro" id="IPR035899">
    <property type="entry name" value="DBL_dom_sf"/>
</dbReference>
<dbReference type="PROSITE" id="PS50238">
    <property type="entry name" value="RHOGAP"/>
    <property type="match status" value="1"/>
</dbReference>
<dbReference type="CDD" id="cd13319">
    <property type="entry name" value="PH_RARhoGAP"/>
    <property type="match status" value="1"/>
</dbReference>
<feature type="domain" description="DH" evidence="3">
    <location>
        <begin position="131"/>
        <end position="316"/>
    </location>
</feature>
<feature type="region of interest" description="Disordered" evidence="2">
    <location>
        <begin position="1125"/>
        <end position="1203"/>
    </location>
</feature>
<name>A0A6J3KMW0_9HYME</name>
<evidence type="ECO:0000313" key="6">
    <source>
        <dbReference type="RefSeq" id="XP_033353541.1"/>
    </source>
</evidence>
<dbReference type="PANTHER" id="PTHR23179:SF3">
    <property type="entry name" value="RHO GTPASE-ACTIVATING PROTEIN 20"/>
    <property type="match status" value="1"/>
</dbReference>
<feature type="compositionally biased region" description="Low complexity" evidence="2">
    <location>
        <begin position="810"/>
        <end position="824"/>
    </location>
</feature>
<dbReference type="Gene3D" id="2.30.29.30">
    <property type="entry name" value="Pleckstrin-homology domain (PH domain)/Phosphotyrosine-binding domain (PTB)"/>
    <property type="match status" value="1"/>
</dbReference>
<dbReference type="SMART" id="SM00324">
    <property type="entry name" value="RhoGAP"/>
    <property type="match status" value="1"/>
</dbReference>
<organism evidence="5 6">
    <name type="scientific">Bombus vosnesenskii</name>
    <dbReference type="NCBI Taxonomy" id="207650"/>
    <lineage>
        <taxon>Eukaryota</taxon>
        <taxon>Metazoa</taxon>
        <taxon>Ecdysozoa</taxon>
        <taxon>Arthropoda</taxon>
        <taxon>Hexapoda</taxon>
        <taxon>Insecta</taxon>
        <taxon>Pterygota</taxon>
        <taxon>Neoptera</taxon>
        <taxon>Endopterygota</taxon>
        <taxon>Hymenoptera</taxon>
        <taxon>Apocrita</taxon>
        <taxon>Aculeata</taxon>
        <taxon>Apoidea</taxon>
        <taxon>Anthophila</taxon>
        <taxon>Apidae</taxon>
        <taxon>Bombus</taxon>
        <taxon>Pyrobombus</taxon>
    </lineage>
</organism>
<dbReference type="GO" id="GO:0005096">
    <property type="term" value="F:GTPase activator activity"/>
    <property type="evidence" value="ECO:0007669"/>
    <property type="project" value="UniProtKB-KW"/>
</dbReference>
<dbReference type="Gene3D" id="1.20.900.10">
    <property type="entry name" value="Dbl homology (DH) domain"/>
    <property type="match status" value="1"/>
</dbReference>
<feature type="compositionally biased region" description="Pro residues" evidence="2">
    <location>
        <begin position="1169"/>
        <end position="1181"/>
    </location>
</feature>
<dbReference type="GO" id="GO:0007165">
    <property type="term" value="P:signal transduction"/>
    <property type="evidence" value="ECO:0007669"/>
    <property type="project" value="InterPro"/>
</dbReference>
<evidence type="ECO:0000259" key="3">
    <source>
        <dbReference type="PROSITE" id="PS50010"/>
    </source>
</evidence>
<dbReference type="InterPro" id="IPR000219">
    <property type="entry name" value="DH_dom"/>
</dbReference>
<dbReference type="RefSeq" id="XP_033353541.1">
    <property type="nucleotide sequence ID" value="XM_033497650.1"/>
</dbReference>
<dbReference type="PANTHER" id="PTHR23179">
    <property type="entry name" value="T-CELL ACTIVATION RHO GTPASE ACTIVATING PROTEIN-RELATED"/>
    <property type="match status" value="1"/>
</dbReference>
<dbReference type="SUPFAM" id="SSF50729">
    <property type="entry name" value="PH domain-like"/>
    <property type="match status" value="1"/>
</dbReference>
<accession>A0A6J3KMW0</accession>
<dbReference type="Pfam" id="PF00620">
    <property type="entry name" value="RhoGAP"/>
    <property type="match status" value="1"/>
</dbReference>
<reference evidence="6" key="1">
    <citation type="submission" date="2025-08" db="UniProtKB">
        <authorList>
            <consortium name="RefSeq"/>
        </authorList>
    </citation>
    <scope>IDENTIFICATION</scope>
    <source>
        <tissue evidence="6">Muscle</tissue>
    </source>
</reference>
<dbReference type="InterPro" id="IPR011993">
    <property type="entry name" value="PH-like_dom_sf"/>
</dbReference>
<dbReference type="Pfam" id="PF22286">
    <property type="entry name" value="RHG20_PH"/>
    <property type="match status" value="1"/>
</dbReference>